<dbReference type="EMBL" id="QVLV01000034">
    <property type="protein sequence ID" value="RGE55907.1"/>
    <property type="molecule type" value="Genomic_DNA"/>
</dbReference>
<protein>
    <submittedName>
        <fullName evidence="2">ImmA/IrrE family metallo-endopeptidase</fullName>
    </submittedName>
</protein>
<dbReference type="Pfam" id="PF06114">
    <property type="entry name" value="Peptidase_M78"/>
    <property type="match status" value="1"/>
</dbReference>
<sequence>MDKNIMYKRIYEVYNKCNITSLPINCFKILDAYNIKYMSFSSATEKQKCHHATSDAFTVKNTVFYNDTVFERRTAFNIMHEFGHYIMEIPDGTEKDEDDADYFASCILAPRILIHHLTSKKNADEIHDLFGLSYAASNMAVSDYKKWILNIQTKPNRAPSDSEKKLYLLFKPEKVTPQPCPVIQEKIAAKQEISHSDITNEQCKRWIAYLQKREKKKG</sequence>
<dbReference type="Proteomes" id="UP000260812">
    <property type="component" value="Unassembled WGS sequence"/>
</dbReference>
<accession>A0A3E3HVR8</accession>
<reference evidence="2" key="1">
    <citation type="submission" date="2018-08" db="EMBL/GenBank/DDBJ databases">
        <title>A genome reference for cultivated species of the human gut microbiota.</title>
        <authorList>
            <person name="Zou Y."/>
            <person name="Xue W."/>
            <person name="Luo G."/>
        </authorList>
    </citation>
    <scope>NUCLEOTIDE SEQUENCE [LARGE SCALE GENOMIC DNA]</scope>
    <source>
        <strain evidence="2">TF05-5AC</strain>
    </source>
</reference>
<proteinExistence type="predicted"/>
<organism evidence="2 3">
    <name type="scientific">Eisenbergiella massiliensis</name>
    <dbReference type="NCBI Taxonomy" id="1720294"/>
    <lineage>
        <taxon>Bacteria</taxon>
        <taxon>Bacillati</taxon>
        <taxon>Bacillota</taxon>
        <taxon>Clostridia</taxon>
        <taxon>Lachnospirales</taxon>
        <taxon>Lachnospiraceae</taxon>
        <taxon>Eisenbergiella</taxon>
    </lineage>
</organism>
<feature type="domain" description="IrrE N-terminal-like" evidence="1">
    <location>
        <begin position="33"/>
        <end position="138"/>
    </location>
</feature>
<dbReference type="Gene3D" id="1.10.10.2910">
    <property type="match status" value="1"/>
</dbReference>
<name>A0A3E3HVR8_9FIRM</name>
<keyword evidence="3" id="KW-1185">Reference proteome</keyword>
<dbReference type="GeneID" id="97990410"/>
<dbReference type="InterPro" id="IPR010359">
    <property type="entry name" value="IrrE_HExxH"/>
</dbReference>
<evidence type="ECO:0000259" key="1">
    <source>
        <dbReference type="Pfam" id="PF06114"/>
    </source>
</evidence>
<dbReference type="RefSeq" id="WP_117545801.1">
    <property type="nucleotide sequence ID" value="NZ_QVLV01000034.1"/>
</dbReference>
<dbReference type="AlphaFoldDB" id="A0A3E3HVR8"/>
<evidence type="ECO:0000313" key="2">
    <source>
        <dbReference type="EMBL" id="RGE55907.1"/>
    </source>
</evidence>
<gene>
    <name evidence="2" type="ORF">DXC51_27055</name>
</gene>
<comment type="caution">
    <text evidence="2">The sequence shown here is derived from an EMBL/GenBank/DDBJ whole genome shotgun (WGS) entry which is preliminary data.</text>
</comment>
<evidence type="ECO:0000313" key="3">
    <source>
        <dbReference type="Proteomes" id="UP000260812"/>
    </source>
</evidence>